<dbReference type="GO" id="GO:0030428">
    <property type="term" value="C:cell septum"/>
    <property type="evidence" value="ECO:0007669"/>
    <property type="project" value="TreeGrafter"/>
</dbReference>
<dbReference type="GO" id="GO:0071555">
    <property type="term" value="P:cell wall organization"/>
    <property type="evidence" value="ECO:0007669"/>
    <property type="project" value="UniProtKB-KW"/>
</dbReference>
<comment type="catalytic activity">
    <reaction evidence="10">
        <text>[(1-&gt;4)-N-acetyl-beta-D-glucosaminyl](n) + UDP-N-acetyl-alpha-D-glucosamine = [(1-&gt;4)-N-acetyl-beta-D-glucosaminyl](n+1) + UDP + H(+)</text>
        <dbReference type="Rhea" id="RHEA:16637"/>
        <dbReference type="Rhea" id="RHEA-COMP:9593"/>
        <dbReference type="Rhea" id="RHEA-COMP:9595"/>
        <dbReference type="ChEBI" id="CHEBI:15378"/>
        <dbReference type="ChEBI" id="CHEBI:17029"/>
        <dbReference type="ChEBI" id="CHEBI:57705"/>
        <dbReference type="ChEBI" id="CHEBI:58223"/>
        <dbReference type="EC" id="2.4.1.16"/>
    </reaction>
</comment>
<keyword evidence="13" id="KW-1185">Reference proteome</keyword>
<name>A0A397W2A4_9GLOM</name>
<sequence>MTLKILIEFNLICLNLFKFICRDHDNIDNIDNKTIDTNCDSIDSVSIEIDPKESNTITKRIELINGNLVINCPIPLDLLLNISNKSSKEFTHTRYTACTSKPNNFKNENYILRQTEFDLLRQTEIFIEIAIHDEDQIQLSNTLYGVMENIAYLCSLKDSKIWGKDGWKKVVICIISNGHDDNILTYLTALGVYQDNIAKTRVNNKVIKAHIFEYTTQISIKYSGGFMEKKTVDDGIVPIQILFCLKENNKGKNNSHKWFFNAFCPILNPKICVLIKAGTKPGERSIYNLWKTFLNHQVAGTCGRLISMKDKTINPISCAQMFEHEMSNIFDKPFESIFGYITTLPEEFSAYRYCALEDISKNIQGTFIIPKKYIELNRLLCFELISKHNNKQSKWILHYENSSQAEIQVTKNLTDFISQQKKNLNEYFFVSFYSITHFYKIWISGHSIFRKIWLKIEIIYQAYKFIFTWFAFGDFFTIFFLLGIYYEYFLILALCIYVPLIFFHLIISIDKKLQRANCCNVILLMISIIMMGYLLWNCFWHIFHMKTLLFSINTPIIFKYSIFSLVFTYGLLFVLGSILTNPFNMFICFAYHILMVPFYANGLIIYAFCSIDISKKKYHLPELGDVNTFQDAFKKQVANISLPNETIINHSYNEAWNKMKKIDKDGKIYKSHKKKQVYFSNTLYLWVRIIWFLTNSAFVSLACTFFLIFEESAIYYFVFIFWYVAGLIILKFFGSFVYFISRLF</sequence>
<organism evidence="12 13">
    <name type="scientific">Gigaspora rosea</name>
    <dbReference type="NCBI Taxonomy" id="44941"/>
    <lineage>
        <taxon>Eukaryota</taxon>
        <taxon>Fungi</taxon>
        <taxon>Fungi incertae sedis</taxon>
        <taxon>Mucoromycota</taxon>
        <taxon>Glomeromycotina</taxon>
        <taxon>Glomeromycetes</taxon>
        <taxon>Diversisporales</taxon>
        <taxon>Gigasporaceae</taxon>
        <taxon>Gigaspora</taxon>
    </lineage>
</organism>
<keyword evidence="3 10" id="KW-1003">Cell membrane</keyword>
<keyword evidence="5 10" id="KW-0808">Transferase</keyword>
<comment type="function">
    <text evidence="10">Polymerizes chitin, a structural polymer of the cell wall and septum, by transferring the sugar moiety of UDP-GlcNAc to the non-reducing end of the growing chitin polymer.</text>
</comment>
<dbReference type="PANTHER" id="PTHR22914:SF9">
    <property type="entry name" value="CHITIN SYNTHASE 1"/>
    <property type="match status" value="1"/>
</dbReference>
<keyword evidence="6 10" id="KW-0812">Transmembrane</keyword>
<feature type="transmembrane region" description="Helical" evidence="10">
    <location>
        <begin position="461"/>
        <end position="482"/>
    </location>
</feature>
<evidence type="ECO:0000256" key="4">
    <source>
        <dbReference type="ARBA" id="ARBA00022676"/>
    </source>
</evidence>
<dbReference type="GO" id="GO:0006031">
    <property type="term" value="P:chitin biosynthetic process"/>
    <property type="evidence" value="ECO:0007669"/>
    <property type="project" value="UniProtKB-UniRule"/>
</dbReference>
<feature type="transmembrane region" description="Helical" evidence="10">
    <location>
        <begin position="683"/>
        <end position="708"/>
    </location>
</feature>
<dbReference type="GO" id="GO:0004100">
    <property type="term" value="F:chitin synthase activity"/>
    <property type="evidence" value="ECO:0007669"/>
    <property type="project" value="UniProtKB-UniRule"/>
</dbReference>
<evidence type="ECO:0000313" key="12">
    <source>
        <dbReference type="EMBL" id="RIB27717.1"/>
    </source>
</evidence>
<keyword evidence="8 10" id="KW-0472">Membrane</keyword>
<dbReference type="Proteomes" id="UP000266673">
    <property type="component" value="Unassembled WGS sequence"/>
</dbReference>
<keyword evidence="9 10" id="KW-0961">Cell wall biogenesis/degradation</keyword>
<dbReference type="Pfam" id="PF01644">
    <property type="entry name" value="Chitin_synth_1"/>
    <property type="match status" value="1"/>
</dbReference>
<dbReference type="Pfam" id="PF08407">
    <property type="entry name" value="Chitin_synth_1N"/>
    <property type="match status" value="1"/>
</dbReference>
<dbReference type="EC" id="2.4.1.16" evidence="2 10"/>
<feature type="domain" description="Chitin synthase N-terminal" evidence="11">
    <location>
        <begin position="58"/>
        <end position="124"/>
    </location>
</feature>
<evidence type="ECO:0000256" key="8">
    <source>
        <dbReference type="ARBA" id="ARBA00023136"/>
    </source>
</evidence>
<evidence type="ECO:0000256" key="2">
    <source>
        <dbReference type="ARBA" id="ARBA00012543"/>
    </source>
</evidence>
<comment type="subcellular location">
    <subcellularLocation>
        <location evidence="1 10">Cell membrane</location>
        <topology evidence="1 10">Multi-pass membrane protein</topology>
    </subcellularLocation>
</comment>
<gene>
    <name evidence="12" type="ORF">C2G38_1952904</name>
</gene>
<evidence type="ECO:0000256" key="6">
    <source>
        <dbReference type="ARBA" id="ARBA00022692"/>
    </source>
</evidence>
<feature type="transmembrane region" description="Helical" evidence="10">
    <location>
        <begin position="427"/>
        <end position="449"/>
    </location>
</feature>
<feature type="transmembrane region" description="Helical" evidence="10">
    <location>
        <begin position="565"/>
        <end position="583"/>
    </location>
</feature>
<feature type="transmembrane region" description="Helical" evidence="10">
    <location>
        <begin position="488"/>
        <end position="507"/>
    </location>
</feature>
<dbReference type="InterPro" id="IPR013616">
    <property type="entry name" value="Chitin_synth_N"/>
</dbReference>
<dbReference type="InterPro" id="IPR004835">
    <property type="entry name" value="Chitin_synth"/>
</dbReference>
<accession>A0A397W2A4</accession>
<dbReference type="PANTHER" id="PTHR22914">
    <property type="entry name" value="CHITIN SYNTHASE"/>
    <property type="match status" value="1"/>
</dbReference>
<proteinExistence type="inferred from homology"/>
<reference evidence="12 13" key="1">
    <citation type="submission" date="2018-06" db="EMBL/GenBank/DDBJ databases">
        <title>Comparative genomics reveals the genomic features of Rhizophagus irregularis, R. cerebriforme, R. diaphanum and Gigaspora rosea, and their symbiotic lifestyle signature.</title>
        <authorList>
            <person name="Morin E."/>
            <person name="San Clemente H."/>
            <person name="Chen E.C.H."/>
            <person name="De La Providencia I."/>
            <person name="Hainaut M."/>
            <person name="Kuo A."/>
            <person name="Kohler A."/>
            <person name="Murat C."/>
            <person name="Tang N."/>
            <person name="Roy S."/>
            <person name="Loubradou J."/>
            <person name="Henrissat B."/>
            <person name="Grigoriev I.V."/>
            <person name="Corradi N."/>
            <person name="Roux C."/>
            <person name="Martin F.M."/>
        </authorList>
    </citation>
    <scope>NUCLEOTIDE SEQUENCE [LARGE SCALE GENOMIC DNA]</scope>
    <source>
        <strain evidence="12 13">DAOM 194757</strain>
    </source>
</reference>
<dbReference type="STRING" id="44941.A0A397W2A4"/>
<comment type="similarity">
    <text evidence="10">Belongs to the chitin synthase family.</text>
</comment>
<feature type="transmembrane region" description="Helical" evidence="10">
    <location>
        <begin position="589"/>
        <end position="609"/>
    </location>
</feature>
<evidence type="ECO:0000256" key="5">
    <source>
        <dbReference type="ARBA" id="ARBA00022679"/>
    </source>
</evidence>
<comment type="caution">
    <text evidence="12">The sequence shown here is derived from an EMBL/GenBank/DDBJ whole genome shotgun (WGS) entry which is preliminary data.</text>
</comment>
<protein>
    <recommendedName>
        <fullName evidence="2 10">Chitin synthase</fullName>
        <ecNumber evidence="2 10">2.4.1.16</ecNumber>
    </recommendedName>
</protein>
<dbReference type="GO" id="GO:0005886">
    <property type="term" value="C:plasma membrane"/>
    <property type="evidence" value="ECO:0007669"/>
    <property type="project" value="UniProtKB-SubCell"/>
</dbReference>
<feature type="transmembrane region" description="Helical" evidence="10">
    <location>
        <begin position="519"/>
        <end position="536"/>
    </location>
</feature>
<dbReference type="AlphaFoldDB" id="A0A397W2A4"/>
<evidence type="ECO:0000256" key="1">
    <source>
        <dbReference type="ARBA" id="ARBA00004651"/>
    </source>
</evidence>
<feature type="transmembrane region" description="Helical" evidence="10">
    <location>
        <begin position="714"/>
        <end position="740"/>
    </location>
</feature>
<dbReference type="OrthoDB" id="10394855at2759"/>
<keyword evidence="7 10" id="KW-1133">Transmembrane helix</keyword>
<evidence type="ECO:0000256" key="3">
    <source>
        <dbReference type="ARBA" id="ARBA00022475"/>
    </source>
</evidence>
<evidence type="ECO:0000313" key="13">
    <source>
        <dbReference type="Proteomes" id="UP000266673"/>
    </source>
</evidence>
<evidence type="ECO:0000256" key="10">
    <source>
        <dbReference type="RuleBase" id="RU366040"/>
    </source>
</evidence>
<evidence type="ECO:0000256" key="7">
    <source>
        <dbReference type="ARBA" id="ARBA00022989"/>
    </source>
</evidence>
<dbReference type="EMBL" id="QKWP01000090">
    <property type="protein sequence ID" value="RIB27717.1"/>
    <property type="molecule type" value="Genomic_DNA"/>
</dbReference>
<keyword evidence="4 10" id="KW-0328">Glycosyltransferase</keyword>
<evidence type="ECO:0000259" key="11">
    <source>
        <dbReference type="Pfam" id="PF08407"/>
    </source>
</evidence>
<evidence type="ECO:0000256" key="9">
    <source>
        <dbReference type="ARBA" id="ARBA00023316"/>
    </source>
</evidence>